<name>A0A6P5Y5C0_DURZI</name>
<dbReference type="RefSeq" id="XP_022735615.1">
    <property type="nucleotide sequence ID" value="XM_022879880.1"/>
</dbReference>
<evidence type="ECO:0000313" key="3">
    <source>
        <dbReference type="RefSeq" id="XP_022735615.1"/>
    </source>
</evidence>
<evidence type="ECO:0000256" key="1">
    <source>
        <dbReference type="SAM" id="MobiDB-lite"/>
    </source>
</evidence>
<feature type="compositionally biased region" description="Basic and acidic residues" evidence="1">
    <location>
        <begin position="312"/>
        <end position="321"/>
    </location>
</feature>
<keyword evidence="2" id="KW-1185">Reference proteome</keyword>
<reference evidence="3" key="1">
    <citation type="submission" date="2025-08" db="UniProtKB">
        <authorList>
            <consortium name="RefSeq"/>
        </authorList>
    </citation>
    <scope>IDENTIFICATION</scope>
    <source>
        <tissue evidence="3">Fruit stalk</tissue>
    </source>
</reference>
<accession>A0A6P5Y5C0</accession>
<sequence length="551" mass="62669">MVISGEMIENAVKSGKIEGSEKKTLVRGHLIAPSYVKPLKPPYPSWYDPNAKCDYHYGVTGHSIENCTALTHKVQGLINDGLLTFDTKFKPSVSENPLPDHIGGKINMVDKEKDVKIKRCMDEIKTPFKWVYDYLCKASMIQLLFLDNNGSHGNPDHSCKYHRGLVGHSIQGCEDFKRILQSLMDEAIIEFYDDCDENSVNTVGDNHFGKSFIPKPLTVYYDEKPKPLTKKTISFFRIPMTIYVPSPFPYQTNKVVPWRYDYDVVMRGPDMTSNNPSSKNTVNIVRIRGMTRSGRIYTPEMSERARKGKDKIRKEDIRENQDSQSMVSSKGQDNKPMSEKKAYEFLKIIKYGEYSVVDQLNKLSARIFLLSLLLNSESHKNDLLKVLNQPYVEHNIFVEKVDHMVGNIIASNFITFNDDEILPEGCGSVKALHVTVKCKSHIMAKVLIDNGSSINVMPLMILSKLPMDLSHMRNSHMIVRTFYGTRRKIYTIEVVPSSLHQKVKFIMKGKQVCVDGEEDLLVTKTLKTLYIEAAEEAIECSVRAFKLANAT</sequence>
<organism evidence="2 3">
    <name type="scientific">Durio zibethinus</name>
    <name type="common">Durian</name>
    <dbReference type="NCBI Taxonomy" id="66656"/>
    <lineage>
        <taxon>Eukaryota</taxon>
        <taxon>Viridiplantae</taxon>
        <taxon>Streptophyta</taxon>
        <taxon>Embryophyta</taxon>
        <taxon>Tracheophyta</taxon>
        <taxon>Spermatophyta</taxon>
        <taxon>Magnoliopsida</taxon>
        <taxon>eudicotyledons</taxon>
        <taxon>Gunneridae</taxon>
        <taxon>Pentapetalae</taxon>
        <taxon>rosids</taxon>
        <taxon>malvids</taxon>
        <taxon>Malvales</taxon>
        <taxon>Malvaceae</taxon>
        <taxon>Helicteroideae</taxon>
        <taxon>Durio</taxon>
    </lineage>
</organism>
<dbReference type="AlphaFoldDB" id="A0A6P5Y5C0"/>
<evidence type="ECO:0000313" key="2">
    <source>
        <dbReference type="Proteomes" id="UP000515121"/>
    </source>
</evidence>
<gene>
    <name evidence="3" type="primary">LOC111288969</name>
</gene>
<dbReference type="KEGG" id="dzi:111288969"/>
<dbReference type="OrthoDB" id="1724165at2759"/>
<dbReference type="Proteomes" id="UP000515121">
    <property type="component" value="Unplaced"/>
</dbReference>
<feature type="region of interest" description="Disordered" evidence="1">
    <location>
        <begin position="296"/>
        <end position="336"/>
    </location>
</feature>
<protein>
    <submittedName>
        <fullName evidence="3">Uncharacterized protein LOC111288969</fullName>
    </submittedName>
</protein>
<dbReference type="PANTHER" id="PTHR32108">
    <property type="entry name" value="DNA-DIRECTED RNA POLYMERASE SUBUNIT ALPHA"/>
    <property type="match status" value="1"/>
</dbReference>
<dbReference type="GeneID" id="111288969"/>
<proteinExistence type="predicted"/>
<dbReference type="PANTHER" id="PTHR32108:SF9">
    <property type="entry name" value="REVERSE TRANSCRIPTASE RNASE H-LIKE DOMAIN-CONTAINING PROTEIN"/>
    <property type="match status" value="1"/>
</dbReference>
<feature type="compositionally biased region" description="Polar residues" evidence="1">
    <location>
        <begin position="322"/>
        <end position="331"/>
    </location>
</feature>